<accession>A0A2I2M6H8</accession>
<dbReference type="EMBL" id="OENE01000007">
    <property type="protein sequence ID" value="SOU88161.1"/>
    <property type="molecule type" value="Genomic_DNA"/>
</dbReference>
<keyword evidence="1" id="KW-1133">Transmembrane helix</keyword>
<keyword evidence="1" id="KW-0812">Transmembrane</keyword>
<proteinExistence type="predicted"/>
<evidence type="ECO:0000256" key="1">
    <source>
        <dbReference type="SAM" id="Phobius"/>
    </source>
</evidence>
<dbReference type="RefSeq" id="WP_172504999.1">
    <property type="nucleotide sequence ID" value="NZ_OENE01000007.1"/>
</dbReference>
<name>A0A2I2M6H8_9FLAO</name>
<organism evidence="2 3">
    <name type="scientific">Tenacibaculum finnmarkense genomovar ulcerans</name>
    <dbReference type="NCBI Taxonomy" id="2781388"/>
    <lineage>
        <taxon>Bacteria</taxon>
        <taxon>Pseudomonadati</taxon>
        <taxon>Bacteroidota</taxon>
        <taxon>Flavobacteriia</taxon>
        <taxon>Flavobacteriales</taxon>
        <taxon>Flavobacteriaceae</taxon>
        <taxon>Tenacibaculum</taxon>
        <taxon>Tenacibaculum finnmarkense</taxon>
    </lineage>
</organism>
<feature type="transmembrane region" description="Helical" evidence="1">
    <location>
        <begin position="151"/>
        <end position="169"/>
    </location>
</feature>
<dbReference type="AlphaFoldDB" id="A0A2I2M6H8"/>
<dbReference type="Proteomes" id="UP000490060">
    <property type="component" value="Unassembled WGS sequence"/>
</dbReference>
<keyword evidence="1" id="KW-0472">Membrane</keyword>
<reference evidence="2 3" key="1">
    <citation type="submission" date="2017-11" db="EMBL/GenBank/DDBJ databases">
        <authorList>
            <person name="Duchaud E."/>
        </authorList>
    </citation>
    <scope>NUCLEOTIDE SEQUENCE [LARGE SCALE GENOMIC DNA]</scope>
    <source>
        <strain evidence="2 3">TNO010</strain>
    </source>
</reference>
<evidence type="ECO:0000313" key="2">
    <source>
        <dbReference type="EMBL" id="SOU88161.1"/>
    </source>
</evidence>
<gene>
    <name evidence="2" type="ORF">TNO010_150111</name>
</gene>
<feature type="transmembrane region" description="Helical" evidence="1">
    <location>
        <begin position="90"/>
        <end position="108"/>
    </location>
</feature>
<feature type="transmembrane region" description="Helical" evidence="1">
    <location>
        <begin position="120"/>
        <end position="139"/>
    </location>
</feature>
<protein>
    <submittedName>
        <fullName evidence="2">Uncharacterized protein</fullName>
    </submittedName>
</protein>
<evidence type="ECO:0000313" key="3">
    <source>
        <dbReference type="Proteomes" id="UP000490060"/>
    </source>
</evidence>
<feature type="transmembrane region" description="Helical" evidence="1">
    <location>
        <begin position="175"/>
        <end position="191"/>
    </location>
</feature>
<sequence>MELTQEQIQCVENFLSYKKLDYIDVRFEVLDHIISDIESLLEQGIPFEDAFKQSTGKWHNDLKFTSSFLIGILYNRPKIVINKAVNLGKYWLIFSFIAVFLQAFLIGGKSTIFSFLSDNSFFFLTIGVGLAIINGYFYFKMRKLKTTFLFLFEKFIIPSLLLLFIAFLLPEISSFYVFLIFCNSFLGYKLYKEHQKIMIKCN</sequence>